<gene>
    <name evidence="3" type="ORF">MEA186_35664</name>
</gene>
<dbReference type="Pfam" id="PF17803">
    <property type="entry name" value="Cadherin_4"/>
    <property type="match status" value="1"/>
</dbReference>
<feature type="non-terminal residue" evidence="3">
    <location>
        <position position="100"/>
    </location>
</feature>
<evidence type="ECO:0000256" key="1">
    <source>
        <dbReference type="SAM" id="MobiDB-lite"/>
    </source>
</evidence>
<dbReference type="AlphaFoldDB" id="G6YM93"/>
<dbReference type="InterPro" id="IPR010221">
    <property type="entry name" value="VCBS_dom"/>
</dbReference>
<feature type="non-terminal residue" evidence="3">
    <location>
        <position position="1"/>
    </location>
</feature>
<dbReference type="EMBL" id="AGSN01000261">
    <property type="protein sequence ID" value="EHH02201.1"/>
    <property type="molecule type" value="Genomic_DNA"/>
</dbReference>
<feature type="region of interest" description="Disordered" evidence="1">
    <location>
        <begin position="1"/>
        <end position="24"/>
    </location>
</feature>
<dbReference type="eggNOG" id="COG4932">
    <property type="taxonomic scope" value="Bacteria"/>
</dbReference>
<keyword evidence="4" id="KW-1185">Reference proteome</keyword>
<name>G6YM93_9HYPH</name>
<dbReference type="NCBIfam" id="TIGR01965">
    <property type="entry name" value="VCBS_repeat"/>
    <property type="match status" value="1"/>
</dbReference>
<dbReference type="Proteomes" id="UP000002949">
    <property type="component" value="Unassembled WGS sequence"/>
</dbReference>
<evidence type="ECO:0000313" key="3">
    <source>
        <dbReference type="EMBL" id="EHH02201.1"/>
    </source>
</evidence>
<dbReference type="InterPro" id="IPR040853">
    <property type="entry name" value="RapA2_cadherin-like"/>
</dbReference>
<evidence type="ECO:0000259" key="2">
    <source>
        <dbReference type="Pfam" id="PF17803"/>
    </source>
</evidence>
<dbReference type="RefSeq" id="WP_006206927.1">
    <property type="nucleotide sequence ID" value="NZ_AGSN01000261.1"/>
</dbReference>
<reference evidence="3 4" key="1">
    <citation type="journal article" date="2012" name="J. Bacteriol.">
        <title>Draft Genome Sequence of Plant Growth-Promoting Rhizobium Mesorhizobium amorphae, Isolated from Zinc-Lead Mine Tailings.</title>
        <authorList>
            <person name="Hao X."/>
            <person name="Lin Y."/>
            <person name="Johnstone L."/>
            <person name="Baltrus D.A."/>
            <person name="Miller S.J."/>
            <person name="Wei G."/>
            <person name="Rensing C."/>
        </authorList>
    </citation>
    <scope>NUCLEOTIDE SEQUENCE [LARGE SCALE GENOMIC DNA]</scope>
    <source>
        <strain evidence="3 4">CCNWGS0123</strain>
    </source>
</reference>
<evidence type="ECO:0000313" key="4">
    <source>
        <dbReference type="Proteomes" id="UP000002949"/>
    </source>
</evidence>
<dbReference type="Gene3D" id="2.60.40.10">
    <property type="entry name" value="Immunoglobulins"/>
    <property type="match status" value="1"/>
</dbReference>
<protein>
    <submittedName>
        <fullName evidence="3">Outer membrane adhesin-like protein</fullName>
    </submittedName>
</protein>
<organism evidence="3 4">
    <name type="scientific">Mesorhizobium amorphae CCNWGS0123</name>
    <dbReference type="NCBI Taxonomy" id="1082933"/>
    <lineage>
        <taxon>Bacteria</taxon>
        <taxon>Pseudomonadati</taxon>
        <taxon>Pseudomonadota</taxon>
        <taxon>Alphaproteobacteria</taxon>
        <taxon>Hyphomicrobiales</taxon>
        <taxon>Phyllobacteriaceae</taxon>
        <taxon>Mesorhizobium</taxon>
    </lineage>
</organism>
<proteinExistence type="predicted"/>
<accession>G6YM93</accession>
<feature type="domain" description="RapA2 cadherin-like" evidence="2">
    <location>
        <begin position="6"/>
        <end position="57"/>
    </location>
</feature>
<sequence>DSVTEASGVANGTPGDATASGDLDATDVDSSALFTVQSAEAKSYGSFSIDASGAWSYTLDDTNAAVQALNSTGANTTLHELVTVTTADGTEQVIDITING</sequence>
<dbReference type="InterPro" id="IPR013783">
    <property type="entry name" value="Ig-like_fold"/>
</dbReference>